<organism evidence="1 2">
    <name type="scientific">Micromonospora viridifaciens</name>
    <dbReference type="NCBI Taxonomy" id="1881"/>
    <lineage>
        <taxon>Bacteria</taxon>
        <taxon>Bacillati</taxon>
        <taxon>Actinomycetota</taxon>
        <taxon>Actinomycetes</taxon>
        <taxon>Micromonosporales</taxon>
        <taxon>Micromonosporaceae</taxon>
        <taxon>Micromonospora</taxon>
    </lineage>
</organism>
<accession>A0A1C4WU28</accession>
<keyword evidence="2" id="KW-1185">Reference proteome</keyword>
<sequence>MPRPGLGRPPRHRLLSVVPLALVLVAAGAFVYVSRTPDSPFDPKLTPISVAEAIAEYRAHPEPVHPDITAPPRTMPVEPAKGIIGFTPPEPGVYTYATEGGDWVEYNGQNYRRDFPAISAATVRRGEGCSWELAFQAAKEYTDGHVQCSAPGQFLCLAHIQAITFDDVSRAMTHQCHPGMVQVGGAAVGPNGQNRAVCHAGAHDPSEIVITFQGTEEVTVDGQARTAYHVVLDSTVDGEVKGTAVADVWFDAETGTYLKMVRKQDTYVELSGSGRVYYRVRLTYQLQSLTPQV</sequence>
<reference evidence="2" key="1">
    <citation type="submission" date="2016-06" db="EMBL/GenBank/DDBJ databases">
        <authorList>
            <person name="Varghese N."/>
            <person name="Submissions Spin"/>
        </authorList>
    </citation>
    <scope>NUCLEOTIDE SEQUENCE [LARGE SCALE GENOMIC DNA]</scope>
    <source>
        <strain evidence="2">DSM 43909</strain>
    </source>
</reference>
<dbReference type="RefSeq" id="WP_089006594.1">
    <property type="nucleotide sequence ID" value="NZ_LT607411.1"/>
</dbReference>
<evidence type="ECO:0000313" key="1">
    <source>
        <dbReference type="EMBL" id="SCE99679.1"/>
    </source>
</evidence>
<dbReference type="OrthoDB" id="5182826at2"/>
<evidence type="ECO:0000313" key="2">
    <source>
        <dbReference type="Proteomes" id="UP000198242"/>
    </source>
</evidence>
<dbReference type="EMBL" id="LT607411">
    <property type="protein sequence ID" value="SCE99679.1"/>
    <property type="molecule type" value="Genomic_DNA"/>
</dbReference>
<protein>
    <submittedName>
        <fullName evidence="1">Uncharacterized protein</fullName>
    </submittedName>
</protein>
<proteinExistence type="predicted"/>
<name>A0A1C4WU28_MICVI</name>
<dbReference type="Proteomes" id="UP000198242">
    <property type="component" value="Chromosome I"/>
</dbReference>
<gene>
    <name evidence="1" type="ORF">GA0074695_2750</name>
</gene>
<dbReference type="AlphaFoldDB" id="A0A1C4WU28"/>